<dbReference type="PROSITE" id="PS00125">
    <property type="entry name" value="SER_THR_PHOSPHATASE"/>
    <property type="match status" value="1"/>
</dbReference>
<dbReference type="PANTHER" id="PTHR45668:SF5">
    <property type="entry name" value="SERINE_THREONINE-PROTEIN PHOSPHATASE 5"/>
    <property type="match status" value="1"/>
</dbReference>
<dbReference type="RefSeq" id="XP_005781743.1">
    <property type="nucleotide sequence ID" value="XM_005781686.1"/>
</dbReference>
<dbReference type="EnsemblProtists" id="EOD29314">
    <property type="protein sequence ID" value="EOD29314"/>
    <property type="gene ID" value="EMIHUDRAFT_60829"/>
</dbReference>
<dbReference type="AlphaFoldDB" id="A0A0D3K0M9"/>
<protein>
    <recommendedName>
        <fullName evidence="4">Serine/threonine specific protein phosphatases domain-containing protein</fullName>
    </recommendedName>
</protein>
<evidence type="ECO:0000256" key="3">
    <source>
        <dbReference type="ARBA" id="ARBA00023211"/>
    </source>
</evidence>
<dbReference type="PaxDb" id="2903-EOD24992"/>
<sequence>TSYIFNGDFVDRGLHQLEVVAILFALKLMYPERVYLLRGNHEFRDMNEKMGEDGFLSHCESRLGAVTPGRWGRIYDAIHASFDLLPLAARIGGAVLVLHGGV</sequence>
<dbReference type="KEGG" id="ehx:EMIHUDRAFT_60829"/>
<evidence type="ECO:0000256" key="2">
    <source>
        <dbReference type="ARBA" id="ARBA00022723"/>
    </source>
</evidence>
<dbReference type="InterPro" id="IPR006186">
    <property type="entry name" value="Ser/Thr-sp_prot-phosphatase"/>
</dbReference>
<dbReference type="PRINTS" id="PR00114">
    <property type="entry name" value="STPHPHTASE"/>
</dbReference>
<comment type="cofactor">
    <cofactor evidence="1">
        <name>Mn(2+)</name>
        <dbReference type="ChEBI" id="CHEBI:29035"/>
    </cofactor>
</comment>
<dbReference type="GO" id="GO:0046872">
    <property type="term" value="F:metal ion binding"/>
    <property type="evidence" value="ECO:0007669"/>
    <property type="project" value="UniProtKB-KW"/>
</dbReference>
<reference evidence="5" key="2">
    <citation type="submission" date="2024-10" db="UniProtKB">
        <authorList>
            <consortium name="EnsemblProtists"/>
        </authorList>
    </citation>
    <scope>IDENTIFICATION</scope>
</reference>
<dbReference type="Proteomes" id="UP000013827">
    <property type="component" value="Unassembled WGS sequence"/>
</dbReference>
<proteinExistence type="predicted"/>
<name>A0A0D3K0M9_EMIH1</name>
<dbReference type="GO" id="GO:0016787">
    <property type="term" value="F:hydrolase activity"/>
    <property type="evidence" value="ECO:0007669"/>
    <property type="project" value="InterPro"/>
</dbReference>
<dbReference type="HOGENOM" id="CLU_2284822_0_0_1"/>
<dbReference type="eggNOG" id="KOG0376">
    <property type="taxonomic scope" value="Eukaryota"/>
</dbReference>
<dbReference type="InterPro" id="IPR051134">
    <property type="entry name" value="PPP_phosphatase"/>
</dbReference>
<keyword evidence="3" id="KW-0464">Manganese</keyword>
<feature type="domain" description="Serine/threonine specific protein phosphatases" evidence="4">
    <location>
        <begin position="37"/>
        <end position="42"/>
    </location>
</feature>
<dbReference type="CDD" id="cd00144">
    <property type="entry name" value="MPP_PPP_family"/>
    <property type="match status" value="1"/>
</dbReference>
<dbReference type="InterPro" id="IPR004843">
    <property type="entry name" value="Calcineurin-like_PHP"/>
</dbReference>
<dbReference type="KEGG" id="ehx:EMIHUDRAFT_59897"/>
<evidence type="ECO:0000256" key="1">
    <source>
        <dbReference type="ARBA" id="ARBA00001936"/>
    </source>
</evidence>
<keyword evidence="6" id="KW-1185">Reference proteome</keyword>
<reference evidence="6" key="1">
    <citation type="journal article" date="2013" name="Nature">
        <title>Pan genome of the phytoplankton Emiliania underpins its global distribution.</title>
        <authorList>
            <person name="Read B.A."/>
            <person name="Kegel J."/>
            <person name="Klute M.J."/>
            <person name="Kuo A."/>
            <person name="Lefebvre S.C."/>
            <person name="Maumus F."/>
            <person name="Mayer C."/>
            <person name="Miller J."/>
            <person name="Monier A."/>
            <person name="Salamov A."/>
            <person name="Young J."/>
            <person name="Aguilar M."/>
            <person name="Claverie J.M."/>
            <person name="Frickenhaus S."/>
            <person name="Gonzalez K."/>
            <person name="Herman E.K."/>
            <person name="Lin Y.C."/>
            <person name="Napier J."/>
            <person name="Ogata H."/>
            <person name="Sarno A.F."/>
            <person name="Shmutz J."/>
            <person name="Schroeder D."/>
            <person name="de Vargas C."/>
            <person name="Verret F."/>
            <person name="von Dassow P."/>
            <person name="Valentin K."/>
            <person name="Van de Peer Y."/>
            <person name="Wheeler G."/>
            <person name="Dacks J.B."/>
            <person name="Delwiche C.F."/>
            <person name="Dyhrman S.T."/>
            <person name="Glockner G."/>
            <person name="John U."/>
            <person name="Richards T."/>
            <person name="Worden A.Z."/>
            <person name="Zhang X."/>
            <person name="Grigoriev I.V."/>
            <person name="Allen A.E."/>
            <person name="Bidle K."/>
            <person name="Borodovsky M."/>
            <person name="Bowler C."/>
            <person name="Brownlee C."/>
            <person name="Cock J.M."/>
            <person name="Elias M."/>
            <person name="Gladyshev V.N."/>
            <person name="Groth M."/>
            <person name="Guda C."/>
            <person name="Hadaegh A."/>
            <person name="Iglesias-Rodriguez M.D."/>
            <person name="Jenkins J."/>
            <person name="Jones B.M."/>
            <person name="Lawson T."/>
            <person name="Leese F."/>
            <person name="Lindquist E."/>
            <person name="Lobanov A."/>
            <person name="Lomsadze A."/>
            <person name="Malik S.B."/>
            <person name="Marsh M.E."/>
            <person name="Mackinder L."/>
            <person name="Mock T."/>
            <person name="Mueller-Roeber B."/>
            <person name="Pagarete A."/>
            <person name="Parker M."/>
            <person name="Probert I."/>
            <person name="Quesneville H."/>
            <person name="Raines C."/>
            <person name="Rensing S.A."/>
            <person name="Riano-Pachon D.M."/>
            <person name="Richier S."/>
            <person name="Rokitta S."/>
            <person name="Shiraiwa Y."/>
            <person name="Soanes D.M."/>
            <person name="van der Giezen M."/>
            <person name="Wahlund T.M."/>
            <person name="Williams B."/>
            <person name="Wilson W."/>
            <person name="Wolfe G."/>
            <person name="Wurch L.L."/>
        </authorList>
    </citation>
    <scope>NUCLEOTIDE SEQUENCE</scope>
</reference>
<dbReference type="PANTHER" id="PTHR45668">
    <property type="entry name" value="SERINE/THREONINE-PROTEIN PHOSPHATASE 5-RELATED"/>
    <property type="match status" value="1"/>
</dbReference>
<dbReference type="InterPro" id="IPR029052">
    <property type="entry name" value="Metallo-depent_PP-like"/>
</dbReference>
<dbReference type="GeneID" id="17270538"/>
<organism evidence="5 6">
    <name type="scientific">Emiliania huxleyi (strain CCMP1516)</name>
    <dbReference type="NCBI Taxonomy" id="280463"/>
    <lineage>
        <taxon>Eukaryota</taxon>
        <taxon>Haptista</taxon>
        <taxon>Haptophyta</taxon>
        <taxon>Prymnesiophyceae</taxon>
        <taxon>Isochrysidales</taxon>
        <taxon>Noelaerhabdaceae</taxon>
        <taxon>Emiliania</taxon>
    </lineage>
</organism>
<dbReference type="STRING" id="2903.R1CQT1"/>
<evidence type="ECO:0000259" key="4">
    <source>
        <dbReference type="PROSITE" id="PS00125"/>
    </source>
</evidence>
<dbReference type="RefSeq" id="XP_005777421.1">
    <property type="nucleotide sequence ID" value="XM_005777364.1"/>
</dbReference>
<dbReference type="EnsemblProtists" id="EOD24992">
    <property type="protein sequence ID" value="EOD24992"/>
    <property type="gene ID" value="EMIHUDRAFT_59897"/>
</dbReference>
<dbReference type="SUPFAM" id="SSF56300">
    <property type="entry name" value="Metallo-dependent phosphatases"/>
    <property type="match status" value="1"/>
</dbReference>
<keyword evidence="2" id="KW-0479">Metal-binding</keyword>
<accession>A0A0D3K0M9</accession>
<dbReference type="Gene3D" id="3.60.21.10">
    <property type="match status" value="1"/>
</dbReference>
<evidence type="ECO:0000313" key="6">
    <source>
        <dbReference type="Proteomes" id="UP000013827"/>
    </source>
</evidence>
<dbReference type="GeneID" id="19046663"/>
<evidence type="ECO:0000313" key="5">
    <source>
        <dbReference type="EnsemblProtists" id="EOD29314"/>
    </source>
</evidence>
<dbReference type="Pfam" id="PF00149">
    <property type="entry name" value="Metallophos"/>
    <property type="match status" value="1"/>
</dbReference>